<gene>
    <name evidence="9" type="ORF">SAMN04488494_0705</name>
</gene>
<dbReference type="EMBL" id="FRCJ01000001">
    <property type="protein sequence ID" value="SHL77456.1"/>
    <property type="molecule type" value="Genomic_DNA"/>
</dbReference>
<feature type="transmembrane region" description="Helical" evidence="7">
    <location>
        <begin position="278"/>
        <end position="300"/>
    </location>
</feature>
<keyword evidence="2" id="KW-0813">Transport</keyword>
<reference evidence="9 10" key="1">
    <citation type="submission" date="2016-11" db="EMBL/GenBank/DDBJ databases">
        <authorList>
            <person name="Jaros S."/>
            <person name="Januszkiewicz K."/>
            <person name="Wedrychowicz H."/>
        </authorList>
    </citation>
    <scope>NUCLEOTIDE SEQUENCE [LARGE SCALE GENOMIC DNA]</scope>
    <source>
        <strain evidence="9 10">BPI-34</strain>
    </source>
</reference>
<evidence type="ECO:0000256" key="4">
    <source>
        <dbReference type="ARBA" id="ARBA00022692"/>
    </source>
</evidence>
<feature type="transmembrane region" description="Helical" evidence="7">
    <location>
        <begin position="40"/>
        <end position="60"/>
    </location>
</feature>
<dbReference type="PANTHER" id="PTHR23522:SF4">
    <property type="entry name" value="NUCLEOSIDE PERMEASE NUPG-RELATED"/>
    <property type="match status" value="1"/>
</dbReference>
<dbReference type="Pfam" id="PF03825">
    <property type="entry name" value="Nuc_H_symport"/>
    <property type="match status" value="1"/>
</dbReference>
<feature type="transmembrane region" description="Helical" evidence="7">
    <location>
        <begin position="69"/>
        <end position="89"/>
    </location>
</feature>
<dbReference type="GO" id="GO:0015213">
    <property type="term" value="F:uridine transmembrane transporter activity"/>
    <property type="evidence" value="ECO:0007669"/>
    <property type="project" value="TreeGrafter"/>
</dbReference>
<evidence type="ECO:0000256" key="1">
    <source>
        <dbReference type="ARBA" id="ARBA00004651"/>
    </source>
</evidence>
<accession>A0A1M7DD58</accession>
<evidence type="ECO:0000256" key="6">
    <source>
        <dbReference type="ARBA" id="ARBA00023136"/>
    </source>
</evidence>
<dbReference type="GO" id="GO:0005886">
    <property type="term" value="C:plasma membrane"/>
    <property type="evidence" value="ECO:0007669"/>
    <property type="project" value="UniProtKB-SubCell"/>
</dbReference>
<dbReference type="Proteomes" id="UP000184280">
    <property type="component" value="Unassembled WGS sequence"/>
</dbReference>
<feature type="transmembrane region" description="Helical" evidence="7">
    <location>
        <begin position="234"/>
        <end position="258"/>
    </location>
</feature>
<evidence type="ECO:0000256" key="3">
    <source>
        <dbReference type="ARBA" id="ARBA00022475"/>
    </source>
</evidence>
<comment type="subcellular location">
    <subcellularLocation>
        <location evidence="1">Cell membrane</location>
        <topology evidence="1">Multi-pass membrane protein</topology>
    </subcellularLocation>
</comment>
<evidence type="ECO:0000256" key="2">
    <source>
        <dbReference type="ARBA" id="ARBA00022448"/>
    </source>
</evidence>
<evidence type="ECO:0000256" key="7">
    <source>
        <dbReference type="SAM" id="Phobius"/>
    </source>
</evidence>
<evidence type="ECO:0000259" key="8">
    <source>
        <dbReference type="PROSITE" id="PS50850"/>
    </source>
</evidence>
<feature type="transmembrane region" description="Helical" evidence="7">
    <location>
        <begin position="373"/>
        <end position="393"/>
    </location>
</feature>
<organism evidence="9 10">
    <name type="scientific">Xylanibacter ruminicola</name>
    <name type="common">Prevotella ruminicola</name>
    <dbReference type="NCBI Taxonomy" id="839"/>
    <lineage>
        <taxon>Bacteria</taxon>
        <taxon>Pseudomonadati</taxon>
        <taxon>Bacteroidota</taxon>
        <taxon>Bacteroidia</taxon>
        <taxon>Bacteroidales</taxon>
        <taxon>Prevotellaceae</taxon>
        <taxon>Xylanibacter</taxon>
    </lineage>
</organism>
<evidence type="ECO:0000313" key="10">
    <source>
        <dbReference type="Proteomes" id="UP000184280"/>
    </source>
</evidence>
<dbReference type="InterPro" id="IPR004740">
    <property type="entry name" value="Nuc_H_symport"/>
</dbReference>
<keyword evidence="3" id="KW-1003">Cell membrane</keyword>
<dbReference type="SUPFAM" id="SSF103473">
    <property type="entry name" value="MFS general substrate transporter"/>
    <property type="match status" value="1"/>
</dbReference>
<dbReference type="GO" id="GO:0015212">
    <property type="term" value="F:cytidine transmembrane transporter activity"/>
    <property type="evidence" value="ECO:0007669"/>
    <property type="project" value="TreeGrafter"/>
</dbReference>
<name>A0A1M7DD58_XYLRU</name>
<dbReference type="RefSeq" id="WP_033151082.1">
    <property type="nucleotide sequence ID" value="NZ_FOLF01000002.1"/>
</dbReference>
<feature type="domain" description="Major facilitator superfamily (MFS) profile" evidence="8">
    <location>
        <begin position="232"/>
        <end position="436"/>
    </location>
</feature>
<dbReference type="PANTHER" id="PTHR23522">
    <property type="entry name" value="BLL5896 PROTEIN"/>
    <property type="match status" value="1"/>
</dbReference>
<evidence type="ECO:0000313" key="9">
    <source>
        <dbReference type="EMBL" id="SHL77456.1"/>
    </source>
</evidence>
<dbReference type="PROSITE" id="PS50850">
    <property type="entry name" value="MFS"/>
    <property type="match status" value="1"/>
</dbReference>
<feature type="transmembrane region" description="Helical" evidence="7">
    <location>
        <begin position="332"/>
        <end position="352"/>
    </location>
</feature>
<feature type="transmembrane region" description="Helical" evidence="7">
    <location>
        <begin position="413"/>
        <end position="431"/>
    </location>
</feature>
<protein>
    <submittedName>
        <fullName evidence="9">MFS transporter, NHS family, nucleoside permease</fullName>
    </submittedName>
</protein>
<keyword evidence="6 7" id="KW-0472">Membrane</keyword>
<dbReference type="InterPro" id="IPR036259">
    <property type="entry name" value="MFS_trans_sf"/>
</dbReference>
<feature type="transmembrane region" description="Helical" evidence="7">
    <location>
        <begin position="307"/>
        <end position="326"/>
    </location>
</feature>
<feature type="transmembrane region" description="Helical" evidence="7">
    <location>
        <begin position="12"/>
        <end position="34"/>
    </location>
</feature>
<feature type="transmembrane region" description="Helical" evidence="7">
    <location>
        <begin position="141"/>
        <end position="164"/>
    </location>
</feature>
<dbReference type="OrthoDB" id="9783013at2"/>
<feature type="transmembrane region" description="Helical" evidence="7">
    <location>
        <begin position="101"/>
        <end position="129"/>
    </location>
</feature>
<dbReference type="Gene3D" id="1.20.1250.20">
    <property type="entry name" value="MFS general substrate transporter like domains"/>
    <property type="match status" value="2"/>
</dbReference>
<feature type="transmembrane region" description="Helical" evidence="7">
    <location>
        <begin position="184"/>
        <end position="203"/>
    </location>
</feature>
<dbReference type="InterPro" id="IPR020846">
    <property type="entry name" value="MFS_dom"/>
</dbReference>
<sequence length="436" mass="48077">MNLKFRLSLMNFLEFAVWGAYLTCMGNYLGVAGLGDKISWFYAIQGIVSIFMPTLMGIVADKYIQPQRLLGLCHLAAGGFMLGCWWLGLQAGFGNELADKSLFITLYTLSVAFFMPTIALSNTAAFTILKNNGLDTVKDFPPIRVLGTVGFIVTMWFVNCAVWQDGSFSMTLADSAYKFQYTYMQFFVSGILSIVLCFYCFTLPECKVVVREKVSLIESLGLNAFKLFKSRNMALFFIFSALLGMCLQVTNGYAGPFITSFKGSADAAIASSFAANNATLLTSISQISEALCILMIPFFLKRYGIKIVMLMSMFAWVFRFGFFGVGNPAMPGVIMFILSCIVYGVAFDFFNVSGGIFVDQECEPSIKASAQGLFMMMTNGVGATVGTLAAGEIVNHYCYWENGFLQGEWTTCWFIFAAFALAVGISFALVFHPEKK</sequence>
<evidence type="ECO:0000256" key="5">
    <source>
        <dbReference type="ARBA" id="ARBA00022989"/>
    </source>
</evidence>
<proteinExistence type="predicted"/>
<keyword evidence="5 7" id="KW-1133">Transmembrane helix</keyword>
<dbReference type="AlphaFoldDB" id="A0A1M7DD58"/>
<keyword evidence="4 7" id="KW-0812">Transmembrane</keyword>